<feature type="compositionally biased region" description="Polar residues" evidence="1">
    <location>
        <begin position="1"/>
        <end position="20"/>
    </location>
</feature>
<comment type="caution">
    <text evidence="2">The sequence shown here is derived from an EMBL/GenBank/DDBJ whole genome shotgun (WGS) entry which is preliminary data.</text>
</comment>
<feature type="compositionally biased region" description="Basic and acidic residues" evidence="1">
    <location>
        <begin position="118"/>
        <end position="129"/>
    </location>
</feature>
<evidence type="ECO:0000256" key="1">
    <source>
        <dbReference type="SAM" id="MobiDB-lite"/>
    </source>
</evidence>
<dbReference type="PATRIC" id="fig|993516.3.peg.6227"/>
<proteinExistence type="predicted"/>
<dbReference type="Proteomes" id="UP000010959">
    <property type="component" value="Unassembled WGS sequence"/>
</dbReference>
<evidence type="ECO:0000313" key="3">
    <source>
        <dbReference type="Proteomes" id="UP000010959"/>
    </source>
</evidence>
<accession>L7C850</accession>
<feature type="region of interest" description="Disordered" evidence="1">
    <location>
        <begin position="105"/>
        <end position="129"/>
    </location>
</feature>
<organism evidence="2 3">
    <name type="scientific">Rhodopirellula baltica SWK14</name>
    <dbReference type="NCBI Taxonomy" id="993516"/>
    <lineage>
        <taxon>Bacteria</taxon>
        <taxon>Pseudomonadati</taxon>
        <taxon>Planctomycetota</taxon>
        <taxon>Planctomycetia</taxon>
        <taxon>Pirellulales</taxon>
        <taxon>Pirellulaceae</taxon>
        <taxon>Rhodopirellula</taxon>
    </lineage>
</organism>
<name>L7C850_RHOBT</name>
<reference evidence="2 3" key="1">
    <citation type="journal article" date="2013" name="Mar. Genomics">
        <title>Expression of sulfatases in Rhodopirellula baltica and the diversity of sulfatases in the genus Rhodopirellula.</title>
        <authorList>
            <person name="Wegner C.E."/>
            <person name="Richter-Heitmann T."/>
            <person name="Klindworth A."/>
            <person name="Klockow C."/>
            <person name="Richter M."/>
            <person name="Achstetter T."/>
            <person name="Glockner F.O."/>
            <person name="Harder J."/>
        </authorList>
    </citation>
    <scope>NUCLEOTIDE SEQUENCE [LARGE SCALE GENOMIC DNA]</scope>
    <source>
        <strain evidence="2 3">SWK14</strain>
    </source>
</reference>
<dbReference type="AlphaFoldDB" id="L7C850"/>
<gene>
    <name evidence="2" type="ORF">RBSWK_05811</name>
</gene>
<evidence type="ECO:0000313" key="2">
    <source>
        <dbReference type="EMBL" id="ELP30213.1"/>
    </source>
</evidence>
<feature type="region of interest" description="Disordered" evidence="1">
    <location>
        <begin position="1"/>
        <end position="54"/>
    </location>
</feature>
<dbReference type="EMBL" id="AMWG01000163">
    <property type="protein sequence ID" value="ELP30213.1"/>
    <property type="molecule type" value="Genomic_DNA"/>
</dbReference>
<protein>
    <submittedName>
        <fullName evidence="2">Uncharacterized protein</fullName>
    </submittedName>
</protein>
<sequence length="129" mass="14452">MSKNGSSTPDGSSRTKSFNQRAAKPRVQLRRDFSRAATPASAKPAFTKASKQEAKTFSIPTLELTPRGARTLPKKQRTRAIASVDPRKLPKVMPEKARPRLDQFNRKAMGRHSLQVAKSKERDSGHRER</sequence>